<sequence length="420" mass="42965">MTMTTPALTRRQAERRFVLLTAVRWLPVGLTIGMTVLLPLERGLGLAEIGVLLSVQGFVVLGLELPTGGLADAIGRRPLLLAASALAVASTCVFLLAESFAVFAIALVLQGVFRALDSGPLEAWFVDVALADDPDAPLDTPLGRGAAALGIAIAAGAAAGGALVAWHPFAAMSALVLPFILAAALYAVSGVLVAILVREPARARVTLRFAVRETPLAMRGGVRLLRGSGVLRALVLVEVFWSIAMIAFESLTPIRLAEQLGAESTAAAVFGPSSALAWGLFAVGSASVPLLRRRLGTAGAAIAMRAVNGLFVVLMGLAAGPAGLLIGYGLAYLTHGAAGPVHNALLHRQSGPQTRAMVLSMNSMIAGGSYSLGLLVLMPLAEVTSPAVAIVAAGAFSVVGALGYLPALRQERSGPVAENT</sequence>
<keyword evidence="7" id="KW-1185">Reference proteome</keyword>
<keyword evidence="3 5" id="KW-1133">Transmembrane helix</keyword>
<dbReference type="EMBL" id="JBBDGM010000006">
    <property type="protein sequence ID" value="MEJ1088473.1"/>
    <property type="molecule type" value="Genomic_DNA"/>
</dbReference>
<comment type="subcellular location">
    <subcellularLocation>
        <location evidence="1">Membrane</location>
        <topology evidence="1">Multi-pass membrane protein</topology>
    </subcellularLocation>
</comment>
<reference evidence="6 7" key="1">
    <citation type="submission" date="2024-02" db="EMBL/GenBank/DDBJ databases">
        <authorList>
            <person name="Saticioglu I.B."/>
        </authorList>
    </citation>
    <scope>NUCLEOTIDE SEQUENCE [LARGE SCALE GENOMIC DNA]</scope>
    <source>
        <strain evidence="6 7">Mu-80</strain>
    </source>
</reference>
<evidence type="ECO:0000256" key="4">
    <source>
        <dbReference type="ARBA" id="ARBA00023136"/>
    </source>
</evidence>
<comment type="caution">
    <text evidence="6">The sequence shown here is derived from an EMBL/GenBank/DDBJ whole genome shotgun (WGS) entry which is preliminary data.</text>
</comment>
<evidence type="ECO:0000313" key="6">
    <source>
        <dbReference type="EMBL" id="MEJ1088473.1"/>
    </source>
</evidence>
<dbReference type="Pfam" id="PF07690">
    <property type="entry name" value="MFS_1"/>
    <property type="match status" value="1"/>
</dbReference>
<evidence type="ECO:0000256" key="3">
    <source>
        <dbReference type="ARBA" id="ARBA00022989"/>
    </source>
</evidence>
<dbReference type="Proteomes" id="UP001371224">
    <property type="component" value="Unassembled WGS sequence"/>
</dbReference>
<dbReference type="InterPro" id="IPR036259">
    <property type="entry name" value="MFS_trans_sf"/>
</dbReference>
<feature type="transmembrane region" description="Helical" evidence="5">
    <location>
        <begin position="17"/>
        <end position="38"/>
    </location>
</feature>
<dbReference type="PANTHER" id="PTHR23530:SF1">
    <property type="entry name" value="PERMEASE, MAJOR FACILITATOR SUPERFAMILY-RELATED"/>
    <property type="match status" value="1"/>
</dbReference>
<evidence type="ECO:0000256" key="1">
    <source>
        <dbReference type="ARBA" id="ARBA00004141"/>
    </source>
</evidence>
<name>A0ABU8LCQ3_9MICO</name>
<keyword evidence="4 5" id="KW-0472">Membrane</keyword>
<feature type="transmembrane region" description="Helical" evidence="5">
    <location>
        <begin position="358"/>
        <end position="381"/>
    </location>
</feature>
<dbReference type="PROSITE" id="PS00216">
    <property type="entry name" value="SUGAR_TRANSPORT_1"/>
    <property type="match status" value="1"/>
</dbReference>
<dbReference type="PANTHER" id="PTHR23530">
    <property type="entry name" value="TRANSPORT PROTEIN-RELATED"/>
    <property type="match status" value="1"/>
</dbReference>
<evidence type="ECO:0000313" key="7">
    <source>
        <dbReference type="Proteomes" id="UP001371224"/>
    </source>
</evidence>
<feature type="transmembrane region" description="Helical" evidence="5">
    <location>
        <begin position="146"/>
        <end position="169"/>
    </location>
</feature>
<evidence type="ECO:0000256" key="2">
    <source>
        <dbReference type="ARBA" id="ARBA00022692"/>
    </source>
</evidence>
<feature type="transmembrane region" description="Helical" evidence="5">
    <location>
        <begin position="83"/>
        <end position="109"/>
    </location>
</feature>
<dbReference type="InterPro" id="IPR053160">
    <property type="entry name" value="MFS_DHA3_Transporter"/>
</dbReference>
<dbReference type="InterPro" id="IPR011701">
    <property type="entry name" value="MFS"/>
</dbReference>
<dbReference type="InterPro" id="IPR005829">
    <property type="entry name" value="Sugar_transporter_CS"/>
</dbReference>
<feature type="transmembrane region" description="Helical" evidence="5">
    <location>
        <begin position="229"/>
        <end position="248"/>
    </location>
</feature>
<dbReference type="Gene3D" id="1.20.1250.20">
    <property type="entry name" value="MFS general substrate transporter like domains"/>
    <property type="match status" value="1"/>
</dbReference>
<feature type="transmembrane region" description="Helical" evidence="5">
    <location>
        <begin position="175"/>
        <end position="197"/>
    </location>
</feature>
<proteinExistence type="predicted"/>
<dbReference type="SUPFAM" id="SSF103473">
    <property type="entry name" value="MFS general substrate transporter"/>
    <property type="match status" value="1"/>
</dbReference>
<keyword evidence="2 5" id="KW-0812">Transmembrane</keyword>
<accession>A0ABU8LCQ3</accession>
<organism evidence="6 7">
    <name type="scientific">Microbacterium bandirmense</name>
    <dbReference type="NCBI Taxonomy" id="3122050"/>
    <lineage>
        <taxon>Bacteria</taxon>
        <taxon>Bacillati</taxon>
        <taxon>Actinomycetota</taxon>
        <taxon>Actinomycetes</taxon>
        <taxon>Micrococcales</taxon>
        <taxon>Microbacteriaceae</taxon>
        <taxon>Microbacterium</taxon>
    </lineage>
</organism>
<feature type="transmembrane region" description="Helical" evidence="5">
    <location>
        <begin position="268"/>
        <end position="291"/>
    </location>
</feature>
<feature type="transmembrane region" description="Helical" evidence="5">
    <location>
        <begin position="387"/>
        <end position="405"/>
    </location>
</feature>
<evidence type="ECO:0000256" key="5">
    <source>
        <dbReference type="SAM" id="Phobius"/>
    </source>
</evidence>
<gene>
    <name evidence="6" type="ORF">WDU99_09120</name>
</gene>
<dbReference type="RefSeq" id="WP_337332135.1">
    <property type="nucleotide sequence ID" value="NZ_JBBDGM010000006.1"/>
</dbReference>
<protein>
    <submittedName>
        <fullName evidence="6">MFS transporter</fullName>
    </submittedName>
</protein>